<comment type="caution">
    <text evidence="1">The sequence shown here is derived from an EMBL/GenBank/DDBJ whole genome shotgun (WGS) entry which is preliminary data.</text>
</comment>
<dbReference type="Proteomes" id="UP001519460">
    <property type="component" value="Unassembled WGS sequence"/>
</dbReference>
<proteinExistence type="predicted"/>
<evidence type="ECO:0000313" key="1">
    <source>
        <dbReference type="EMBL" id="KAK7500105.1"/>
    </source>
</evidence>
<sequence>MIQIYKARLIAQNGLTVLSYLRRDLGTPAKKDKRRHLSVATCLVDPFLCIVRIVPTEGVDRGGIKQHVCRFKVRSYNADETQCLSDLATA</sequence>
<dbReference type="AlphaFoldDB" id="A0ABD0LKT7"/>
<protein>
    <submittedName>
        <fullName evidence="1">Uncharacterized protein</fullName>
    </submittedName>
</protein>
<name>A0ABD0LKT7_9CAEN</name>
<dbReference type="EMBL" id="JACVVK020000039">
    <property type="protein sequence ID" value="KAK7500105.1"/>
    <property type="molecule type" value="Genomic_DNA"/>
</dbReference>
<accession>A0ABD0LKT7</accession>
<gene>
    <name evidence="1" type="ORF">BaRGS_00008652</name>
</gene>
<reference evidence="1 2" key="1">
    <citation type="journal article" date="2023" name="Sci. Data">
        <title>Genome assembly of the Korean intertidal mud-creeper Batillaria attramentaria.</title>
        <authorList>
            <person name="Patra A.K."/>
            <person name="Ho P.T."/>
            <person name="Jun S."/>
            <person name="Lee S.J."/>
            <person name="Kim Y."/>
            <person name="Won Y.J."/>
        </authorList>
    </citation>
    <scope>NUCLEOTIDE SEQUENCE [LARGE SCALE GENOMIC DNA]</scope>
    <source>
        <strain evidence="1">Wonlab-2016</strain>
    </source>
</reference>
<evidence type="ECO:0000313" key="2">
    <source>
        <dbReference type="Proteomes" id="UP001519460"/>
    </source>
</evidence>
<organism evidence="1 2">
    <name type="scientific">Batillaria attramentaria</name>
    <dbReference type="NCBI Taxonomy" id="370345"/>
    <lineage>
        <taxon>Eukaryota</taxon>
        <taxon>Metazoa</taxon>
        <taxon>Spiralia</taxon>
        <taxon>Lophotrochozoa</taxon>
        <taxon>Mollusca</taxon>
        <taxon>Gastropoda</taxon>
        <taxon>Caenogastropoda</taxon>
        <taxon>Sorbeoconcha</taxon>
        <taxon>Cerithioidea</taxon>
        <taxon>Batillariidae</taxon>
        <taxon>Batillaria</taxon>
    </lineage>
</organism>
<keyword evidence="2" id="KW-1185">Reference proteome</keyword>